<dbReference type="AlphaFoldDB" id="A0A4Y2LTP6"/>
<evidence type="ECO:0000313" key="2">
    <source>
        <dbReference type="Proteomes" id="UP000499080"/>
    </source>
</evidence>
<reference evidence="1 2" key="1">
    <citation type="journal article" date="2019" name="Sci. Rep.">
        <title>Orb-weaving spider Araneus ventricosus genome elucidates the spidroin gene catalogue.</title>
        <authorList>
            <person name="Kono N."/>
            <person name="Nakamura H."/>
            <person name="Ohtoshi R."/>
            <person name="Moran D.A.P."/>
            <person name="Shinohara A."/>
            <person name="Yoshida Y."/>
            <person name="Fujiwara M."/>
            <person name="Mori M."/>
            <person name="Tomita M."/>
            <person name="Arakawa K."/>
        </authorList>
    </citation>
    <scope>NUCLEOTIDE SEQUENCE [LARGE SCALE GENOMIC DNA]</scope>
</reference>
<protein>
    <submittedName>
        <fullName evidence="1">Uncharacterized protein</fullName>
    </submittedName>
</protein>
<sequence length="96" mass="11026">MPDNFIISEIHAEKSLNRICNLWRTAFLHENCATHKCTMLKCWNDMFVQKRFIAYTTNGTGNKTLRTYPFEKNGLTISYAVKLLDTVTFSEGRGTG</sequence>
<evidence type="ECO:0000313" key="1">
    <source>
        <dbReference type="EMBL" id="GBN17869.1"/>
    </source>
</evidence>
<accession>A0A4Y2LTP6</accession>
<proteinExistence type="predicted"/>
<comment type="caution">
    <text evidence="1">The sequence shown here is derived from an EMBL/GenBank/DDBJ whole genome shotgun (WGS) entry which is preliminary data.</text>
</comment>
<organism evidence="1 2">
    <name type="scientific">Araneus ventricosus</name>
    <name type="common">Orbweaver spider</name>
    <name type="synonym">Epeira ventricosa</name>
    <dbReference type="NCBI Taxonomy" id="182803"/>
    <lineage>
        <taxon>Eukaryota</taxon>
        <taxon>Metazoa</taxon>
        <taxon>Ecdysozoa</taxon>
        <taxon>Arthropoda</taxon>
        <taxon>Chelicerata</taxon>
        <taxon>Arachnida</taxon>
        <taxon>Araneae</taxon>
        <taxon>Araneomorphae</taxon>
        <taxon>Entelegynae</taxon>
        <taxon>Araneoidea</taxon>
        <taxon>Araneidae</taxon>
        <taxon>Araneus</taxon>
    </lineage>
</organism>
<name>A0A4Y2LTP6_ARAVE</name>
<keyword evidence="2" id="KW-1185">Reference proteome</keyword>
<dbReference type="Proteomes" id="UP000499080">
    <property type="component" value="Unassembled WGS sequence"/>
</dbReference>
<dbReference type="EMBL" id="BGPR01006307">
    <property type="protein sequence ID" value="GBN17869.1"/>
    <property type="molecule type" value="Genomic_DNA"/>
</dbReference>
<gene>
    <name evidence="1" type="ORF">AVEN_40202_1</name>
</gene>